<keyword evidence="1" id="KW-0472">Membrane</keyword>
<reference evidence="2 3" key="1">
    <citation type="journal article" date="2019" name="Front. Microbiol.">
        <title>Ammonia Oxidation by the Arctic Terrestrial Thaumarchaeote Candidatus Nitrosocosmicus arcticus Is Stimulated by Increasing Temperatures.</title>
        <authorList>
            <person name="Alves R.J.E."/>
            <person name="Kerou M."/>
            <person name="Zappe A."/>
            <person name="Bittner R."/>
            <person name="Abby S.S."/>
            <person name="Schmidt H.A."/>
            <person name="Pfeifer K."/>
            <person name="Schleper C."/>
        </authorList>
    </citation>
    <scope>NUCLEOTIDE SEQUENCE [LARGE SCALE GENOMIC DNA]</scope>
    <source>
        <strain evidence="2 3">Kfb</strain>
    </source>
</reference>
<feature type="transmembrane region" description="Helical" evidence="1">
    <location>
        <begin position="12"/>
        <end position="35"/>
    </location>
</feature>
<evidence type="ECO:0000313" key="3">
    <source>
        <dbReference type="Proteomes" id="UP000315289"/>
    </source>
</evidence>
<feature type="transmembrane region" description="Helical" evidence="1">
    <location>
        <begin position="55"/>
        <end position="75"/>
    </location>
</feature>
<keyword evidence="1" id="KW-1133">Transmembrane helix</keyword>
<dbReference type="RefSeq" id="WP_144733315.1">
    <property type="nucleotide sequence ID" value="NZ_ML675589.1"/>
</dbReference>
<dbReference type="AlphaFoldDB" id="A0A557SSJ9"/>
<feature type="transmembrane region" description="Helical" evidence="1">
    <location>
        <begin position="200"/>
        <end position="218"/>
    </location>
</feature>
<sequence length="379" mass="41281">MEPKLDPSSYAFKFSMTVLIFASIGSLMQIGAGNWDVTLHLLLIPESFFTPSHTLLYAGIGILSLSAIIGGVLMIKYGELKKSGLTISFKLFIIGSVLSIISGPSDFIWHETFGVDGFLSPTHLMLITGMLINTSAVAMGIVRLNSFVKSGNSYQLGRIFFVPAFVALWLNLISYVYIFALPISNGDLFNFNLNPIAESLIALIFLPLINSGLFLLVLKKTHTFGIASAIAAGAILLTAVTNILPSETLSNLLPFYLLTIIPFVLVDLLIYDKLPLGNKLISNKLKVVISGGISGSLFYIMGYPLLPLTLSNYLIPVDLEQIGFVTIVDIVPFFVNSLPAVLPITLLIGAILGILSAWIYERIDGFKEKNRKSDQVIVE</sequence>
<feature type="transmembrane region" description="Helical" evidence="1">
    <location>
        <begin position="340"/>
        <end position="360"/>
    </location>
</feature>
<gene>
    <name evidence="2" type="ORF">NARC_140017</name>
</gene>
<feature type="transmembrane region" description="Helical" evidence="1">
    <location>
        <begin position="225"/>
        <end position="245"/>
    </location>
</feature>
<proteinExistence type="predicted"/>
<comment type="caution">
    <text evidence="2">The sequence shown here is derived from an EMBL/GenBank/DDBJ whole genome shotgun (WGS) entry which is preliminary data.</text>
</comment>
<dbReference type="Proteomes" id="UP000315289">
    <property type="component" value="Unassembled WGS sequence"/>
</dbReference>
<dbReference type="EMBL" id="VOAH01000014">
    <property type="protein sequence ID" value="TVP39562.1"/>
    <property type="molecule type" value="Genomic_DNA"/>
</dbReference>
<name>A0A557SSJ9_9ARCH</name>
<feature type="transmembrane region" description="Helical" evidence="1">
    <location>
        <begin position="251"/>
        <end position="271"/>
    </location>
</feature>
<keyword evidence="1" id="KW-0812">Transmembrane</keyword>
<evidence type="ECO:0000256" key="1">
    <source>
        <dbReference type="SAM" id="Phobius"/>
    </source>
</evidence>
<accession>A0A557SSJ9</accession>
<feature type="transmembrane region" description="Helical" evidence="1">
    <location>
        <begin position="287"/>
        <end position="306"/>
    </location>
</feature>
<keyword evidence="3" id="KW-1185">Reference proteome</keyword>
<organism evidence="2 3">
    <name type="scientific">Candidatus Nitrosocosmicus arcticus</name>
    <dbReference type="NCBI Taxonomy" id="2035267"/>
    <lineage>
        <taxon>Archaea</taxon>
        <taxon>Nitrososphaerota</taxon>
        <taxon>Nitrososphaeria</taxon>
        <taxon>Nitrososphaerales</taxon>
        <taxon>Nitrososphaeraceae</taxon>
        <taxon>Candidatus Nitrosocosmicus</taxon>
    </lineage>
</organism>
<protein>
    <submittedName>
        <fullName evidence="2">Uncharacterized protein</fullName>
    </submittedName>
</protein>
<feature type="transmembrane region" description="Helical" evidence="1">
    <location>
        <begin position="124"/>
        <end position="144"/>
    </location>
</feature>
<feature type="transmembrane region" description="Helical" evidence="1">
    <location>
        <begin position="156"/>
        <end position="180"/>
    </location>
</feature>
<dbReference type="OrthoDB" id="11953at2157"/>
<feature type="transmembrane region" description="Helical" evidence="1">
    <location>
        <begin position="87"/>
        <end position="104"/>
    </location>
</feature>
<evidence type="ECO:0000313" key="2">
    <source>
        <dbReference type="EMBL" id="TVP39562.1"/>
    </source>
</evidence>